<accession>A0A645HZ30</accession>
<comment type="caution">
    <text evidence="1">The sequence shown here is derived from an EMBL/GenBank/DDBJ whole genome shotgun (WGS) entry which is preliminary data.</text>
</comment>
<dbReference type="EMBL" id="VSSQ01098424">
    <property type="protein sequence ID" value="MPN41414.1"/>
    <property type="molecule type" value="Genomic_DNA"/>
</dbReference>
<name>A0A645HZ30_9ZZZZ</name>
<protein>
    <submittedName>
        <fullName evidence="1">Uncharacterized protein</fullName>
    </submittedName>
</protein>
<gene>
    <name evidence="1" type="ORF">SDC9_188960</name>
</gene>
<organism evidence="1">
    <name type="scientific">bioreactor metagenome</name>
    <dbReference type="NCBI Taxonomy" id="1076179"/>
    <lineage>
        <taxon>unclassified sequences</taxon>
        <taxon>metagenomes</taxon>
        <taxon>ecological metagenomes</taxon>
    </lineage>
</organism>
<dbReference type="AlphaFoldDB" id="A0A645HZ30"/>
<reference evidence="1" key="1">
    <citation type="submission" date="2019-08" db="EMBL/GenBank/DDBJ databases">
        <authorList>
            <person name="Kucharzyk K."/>
            <person name="Murdoch R.W."/>
            <person name="Higgins S."/>
            <person name="Loffler F."/>
        </authorList>
    </citation>
    <scope>NUCLEOTIDE SEQUENCE</scope>
</reference>
<sequence>MEHLDLHRTAGFVLHVVPEQLHGDDCPVLRVRRSGVGQLQGKILGGGGSRQGHYQDKGAQHFHHFFHLLSPTFLLNLGKFALAL</sequence>
<proteinExistence type="predicted"/>
<evidence type="ECO:0000313" key="1">
    <source>
        <dbReference type="EMBL" id="MPN41414.1"/>
    </source>
</evidence>